<keyword evidence="3 4" id="KW-0539">Nucleus</keyword>
<accession>A0A803KQ33</accession>
<evidence type="ECO:0000256" key="3">
    <source>
        <dbReference type="ARBA" id="ARBA00023242"/>
    </source>
</evidence>
<feature type="domain" description="Tify" evidence="6">
    <location>
        <begin position="375"/>
        <end position="409"/>
    </location>
</feature>
<feature type="compositionally biased region" description="Polar residues" evidence="5">
    <location>
        <begin position="203"/>
        <end position="213"/>
    </location>
</feature>
<dbReference type="AlphaFoldDB" id="A0A803KQ33"/>
<dbReference type="GO" id="GO:0045892">
    <property type="term" value="P:negative regulation of DNA-templated transcription"/>
    <property type="evidence" value="ECO:0007669"/>
    <property type="project" value="TreeGrafter"/>
</dbReference>
<proteinExistence type="inferred from homology"/>
<dbReference type="Gramene" id="AUR62001139-RA">
    <property type="protein sequence ID" value="AUR62001139-RA:cds"/>
    <property type="gene ID" value="AUR62001139"/>
</dbReference>
<reference evidence="7" key="2">
    <citation type="submission" date="2021-03" db="UniProtKB">
        <authorList>
            <consortium name="EnsemblPlants"/>
        </authorList>
    </citation>
    <scope>IDENTIFICATION</scope>
</reference>
<dbReference type="GO" id="GO:0005634">
    <property type="term" value="C:nucleus"/>
    <property type="evidence" value="ECO:0007669"/>
    <property type="project" value="UniProtKB-SubCell"/>
</dbReference>
<comment type="similarity">
    <text evidence="2 4">Belongs to the Ninja family.</text>
</comment>
<reference evidence="7" key="1">
    <citation type="journal article" date="2017" name="Nature">
        <title>The genome of Chenopodium quinoa.</title>
        <authorList>
            <person name="Jarvis D.E."/>
            <person name="Ho Y.S."/>
            <person name="Lightfoot D.J."/>
            <person name="Schmoeckel S.M."/>
            <person name="Li B."/>
            <person name="Borm T.J.A."/>
            <person name="Ohyanagi H."/>
            <person name="Mineta K."/>
            <person name="Michell C.T."/>
            <person name="Saber N."/>
            <person name="Kharbatia N.M."/>
            <person name="Rupper R.R."/>
            <person name="Sharp A.R."/>
            <person name="Dally N."/>
            <person name="Boughton B.A."/>
            <person name="Woo Y.H."/>
            <person name="Gao G."/>
            <person name="Schijlen E.G.W.M."/>
            <person name="Guo X."/>
            <person name="Momin A.A."/>
            <person name="Negrao S."/>
            <person name="Al-Babili S."/>
            <person name="Gehring C."/>
            <person name="Roessner U."/>
            <person name="Jung C."/>
            <person name="Murphy K."/>
            <person name="Arold S.T."/>
            <person name="Gojobori T."/>
            <person name="van der Linden C.G."/>
            <person name="van Loo E.N."/>
            <person name="Jellen E.N."/>
            <person name="Maughan P.J."/>
            <person name="Tester M."/>
        </authorList>
    </citation>
    <scope>NUCLEOTIDE SEQUENCE [LARGE SCALE GENOMIC DNA]</scope>
    <source>
        <strain evidence="7">cv. PI 614886</strain>
    </source>
</reference>
<evidence type="ECO:0000256" key="1">
    <source>
        <dbReference type="ARBA" id="ARBA00004123"/>
    </source>
</evidence>
<dbReference type="InterPro" id="IPR032308">
    <property type="entry name" value="TDBD"/>
</dbReference>
<dbReference type="PANTHER" id="PTHR31413:SF15">
    <property type="entry name" value="NINJA-FAMILY PROTEIN"/>
    <property type="match status" value="1"/>
</dbReference>
<evidence type="ECO:0000256" key="5">
    <source>
        <dbReference type="SAM" id="MobiDB-lite"/>
    </source>
</evidence>
<keyword evidence="8" id="KW-1185">Reference proteome</keyword>
<name>A0A803KQ33_CHEQI</name>
<evidence type="ECO:0000256" key="2">
    <source>
        <dbReference type="ARBA" id="ARBA00006081"/>
    </source>
</evidence>
<comment type="function">
    <text evidence="4">Acts as a negative regulator of abscisic acid (ABA) response.</text>
</comment>
<protein>
    <recommendedName>
        <fullName evidence="4">Ninja-family protein</fullName>
    </recommendedName>
    <alternativeName>
        <fullName evidence="4">ABI-binding protein</fullName>
    </alternativeName>
</protein>
<dbReference type="GO" id="GO:0007165">
    <property type="term" value="P:signal transduction"/>
    <property type="evidence" value="ECO:0007669"/>
    <property type="project" value="InterPro"/>
</dbReference>
<evidence type="ECO:0000313" key="7">
    <source>
        <dbReference type="EnsemblPlants" id="AUR62001139-RA:cds"/>
    </source>
</evidence>
<organism evidence="7 8">
    <name type="scientific">Chenopodium quinoa</name>
    <name type="common">Quinoa</name>
    <dbReference type="NCBI Taxonomy" id="63459"/>
    <lineage>
        <taxon>Eukaryota</taxon>
        <taxon>Viridiplantae</taxon>
        <taxon>Streptophyta</taxon>
        <taxon>Embryophyta</taxon>
        <taxon>Tracheophyta</taxon>
        <taxon>Spermatophyta</taxon>
        <taxon>Magnoliopsida</taxon>
        <taxon>eudicotyledons</taxon>
        <taxon>Gunneridae</taxon>
        <taxon>Pentapetalae</taxon>
        <taxon>Caryophyllales</taxon>
        <taxon>Chenopodiaceae</taxon>
        <taxon>Chenopodioideae</taxon>
        <taxon>Atripliceae</taxon>
        <taxon>Chenopodium</taxon>
    </lineage>
</organism>
<comment type="subcellular location">
    <subcellularLocation>
        <location evidence="1 4">Nucleus</location>
    </subcellularLocation>
</comment>
<evidence type="ECO:0000259" key="6">
    <source>
        <dbReference type="Pfam" id="PF16135"/>
    </source>
</evidence>
<dbReference type="Proteomes" id="UP000596660">
    <property type="component" value="Unplaced"/>
</dbReference>
<feature type="region of interest" description="Disordered" evidence="5">
    <location>
        <begin position="179"/>
        <end position="244"/>
    </location>
</feature>
<feature type="compositionally biased region" description="Low complexity" evidence="5">
    <location>
        <begin position="214"/>
        <end position="243"/>
    </location>
</feature>
<sequence>MGHTSSSNSLALFSATLSCHSSSTCHMSGGFRLLLWDPLKWTRVDEESYAADAAGKFYSHDLELSLSLRPLNDSSSSLPSSHLPKNVLEPSFVSAPNGQILSKRDAQALRRHEAKLKRDLKRKSSAKNDVVVGNHQQEDFLDERRRKLLNLGFPGATPPWLGWNAGVVNGGVWPCQGQNGNFGSQNDGAGAGGSMSSGSSSGISDNYQCISATGGNSSDAGSHSSHPHSPLAPTNAPATRTTAQLQPCSSQLELQINCSNQNLSKPPLCSSYSNKIELVTGSRQLSKSPEKLNMTCQQNEARPNIDDTLSDGHNKTLQTTIPKEAKGEIGKPPKPVGLIDQQKLLFSQMPCVSTTGNGPNGKTLTGFLYKYSKTEVSIICVCHGASFSPAGFVEHAGGVDVEYPLKHIRVVPFALELT</sequence>
<dbReference type="InterPro" id="IPR031307">
    <property type="entry name" value="Ninja_fam"/>
</dbReference>
<dbReference type="EnsemblPlants" id="AUR62001139-RA">
    <property type="protein sequence ID" value="AUR62001139-RA:cds"/>
    <property type="gene ID" value="AUR62001139"/>
</dbReference>
<dbReference type="Pfam" id="PF16135">
    <property type="entry name" value="TDBD"/>
    <property type="match status" value="1"/>
</dbReference>
<dbReference type="PANTHER" id="PTHR31413">
    <property type="entry name" value="AFP HOMOLOG 2"/>
    <property type="match status" value="1"/>
</dbReference>
<evidence type="ECO:0000256" key="4">
    <source>
        <dbReference type="RuleBase" id="RU369029"/>
    </source>
</evidence>
<evidence type="ECO:0000313" key="8">
    <source>
        <dbReference type="Proteomes" id="UP000596660"/>
    </source>
</evidence>